<keyword evidence="2" id="KW-0812">Transmembrane</keyword>
<feature type="domain" description="MBG" evidence="5">
    <location>
        <begin position="4291"/>
        <end position="4359"/>
    </location>
</feature>
<feature type="domain" description="MBG" evidence="5">
    <location>
        <begin position="4439"/>
        <end position="4507"/>
    </location>
</feature>
<gene>
    <name evidence="7" type="ORF">E0F98_14740</name>
</gene>
<accession>A0A4V2Z0N2</accession>
<dbReference type="SMART" id="SM00710">
    <property type="entry name" value="PbH1"/>
    <property type="match status" value="21"/>
</dbReference>
<protein>
    <submittedName>
        <fullName evidence="7">T9SS type A sorting domain-containing protein</fullName>
    </submittedName>
</protein>
<dbReference type="NCBIfam" id="NF041518">
    <property type="entry name" value="choice_anch_Q"/>
    <property type="match status" value="1"/>
</dbReference>
<feature type="domain" description="Ig-like" evidence="6">
    <location>
        <begin position="934"/>
        <end position="992"/>
    </location>
</feature>
<dbReference type="InterPro" id="IPR011050">
    <property type="entry name" value="Pectin_lyase_fold/virulence"/>
</dbReference>
<feature type="domain" description="Right handed beta helix" evidence="3">
    <location>
        <begin position="3208"/>
        <end position="3347"/>
    </location>
</feature>
<evidence type="ECO:0000256" key="1">
    <source>
        <dbReference type="ARBA" id="ARBA00022729"/>
    </source>
</evidence>
<evidence type="ECO:0000256" key="2">
    <source>
        <dbReference type="SAM" id="Phobius"/>
    </source>
</evidence>
<feature type="domain" description="MBG" evidence="5">
    <location>
        <begin position="4365"/>
        <end position="4433"/>
    </location>
</feature>
<feature type="transmembrane region" description="Helical" evidence="2">
    <location>
        <begin position="36"/>
        <end position="54"/>
    </location>
</feature>
<dbReference type="EMBL" id="SMFO01000015">
    <property type="protein sequence ID" value="TDE01598.1"/>
    <property type="molecule type" value="Genomic_DNA"/>
</dbReference>
<feature type="domain" description="MBG" evidence="5">
    <location>
        <begin position="2998"/>
        <end position="3077"/>
    </location>
</feature>
<name>A0A4V2Z0N2_9FLAO</name>
<dbReference type="Pfam" id="PF13229">
    <property type="entry name" value="Beta_helix"/>
    <property type="match status" value="2"/>
</dbReference>
<feature type="domain" description="MBG" evidence="5">
    <location>
        <begin position="4661"/>
        <end position="4729"/>
    </location>
</feature>
<feature type="domain" description="MBG" evidence="5">
    <location>
        <begin position="2468"/>
        <end position="2545"/>
    </location>
</feature>
<feature type="domain" description="MBG" evidence="5">
    <location>
        <begin position="996"/>
        <end position="1074"/>
    </location>
</feature>
<proteinExistence type="predicted"/>
<evidence type="ECO:0000259" key="4">
    <source>
        <dbReference type="Pfam" id="PF18657"/>
    </source>
</evidence>
<feature type="domain" description="MBG" evidence="5">
    <location>
        <begin position="4513"/>
        <end position="4581"/>
    </location>
</feature>
<evidence type="ECO:0000313" key="8">
    <source>
        <dbReference type="Proteomes" id="UP000294597"/>
    </source>
</evidence>
<feature type="domain" description="Ig-like" evidence="6">
    <location>
        <begin position="843"/>
        <end position="912"/>
    </location>
</feature>
<dbReference type="Pfam" id="PF19081">
    <property type="entry name" value="Ig_7"/>
    <property type="match status" value="2"/>
</dbReference>
<keyword evidence="2" id="KW-0472">Membrane</keyword>
<dbReference type="Proteomes" id="UP000294597">
    <property type="component" value="Unassembled WGS sequence"/>
</dbReference>
<feature type="domain" description="MBG" evidence="5">
    <location>
        <begin position="4069"/>
        <end position="4137"/>
    </location>
</feature>
<dbReference type="InterPro" id="IPR026444">
    <property type="entry name" value="Secre_tail"/>
</dbReference>
<dbReference type="PANTHER" id="PTHR11319:SF35">
    <property type="entry name" value="OUTER MEMBRANE PROTEIN PMPC-RELATED"/>
    <property type="match status" value="1"/>
</dbReference>
<dbReference type="InterPro" id="IPR041286">
    <property type="entry name" value="MBG_2"/>
</dbReference>
<dbReference type="InterPro" id="IPR059226">
    <property type="entry name" value="Choice_anch_Q_dom"/>
</dbReference>
<dbReference type="InterPro" id="IPR044023">
    <property type="entry name" value="Ig_7"/>
</dbReference>
<dbReference type="InterPro" id="IPR006626">
    <property type="entry name" value="PbH1"/>
</dbReference>
<evidence type="ECO:0000259" key="3">
    <source>
        <dbReference type="Pfam" id="PF13229"/>
    </source>
</evidence>
<reference evidence="7 8" key="1">
    <citation type="submission" date="2019-03" db="EMBL/GenBank/DDBJ databases">
        <title>Flavobacterium TSA-D2 sp. nov., isolated from arctic soil.</title>
        <authorList>
            <person name="Chaudhary D.K."/>
        </authorList>
    </citation>
    <scope>NUCLEOTIDE SEQUENCE [LARGE SCALE GENOMIC DNA]</scope>
    <source>
        <strain evidence="7 8">TSA-D2</strain>
    </source>
</reference>
<dbReference type="InterPro" id="IPR039448">
    <property type="entry name" value="Beta_helix"/>
</dbReference>
<comment type="caution">
    <text evidence="7">The sequence shown here is derived from an EMBL/GenBank/DDBJ whole genome shotgun (WGS) entry which is preliminary data.</text>
</comment>
<feature type="domain" description="MBG" evidence="5">
    <location>
        <begin position="4217"/>
        <end position="4285"/>
    </location>
</feature>
<feature type="domain" description="MBG" evidence="5">
    <location>
        <begin position="4143"/>
        <end position="4211"/>
    </location>
</feature>
<evidence type="ECO:0000313" key="7">
    <source>
        <dbReference type="EMBL" id="TDE01598.1"/>
    </source>
</evidence>
<organism evidence="7 8">
    <name type="scientific">Flavobacterium hiemivividum</name>
    <dbReference type="NCBI Taxonomy" id="2541734"/>
    <lineage>
        <taxon>Bacteria</taxon>
        <taxon>Pseudomonadati</taxon>
        <taxon>Bacteroidota</taxon>
        <taxon>Flavobacteriia</taxon>
        <taxon>Flavobacteriales</taxon>
        <taxon>Flavobacteriaceae</taxon>
        <taxon>Flavobacterium</taxon>
    </lineage>
</organism>
<sequence>MEKYYLLSLLSLLCLVFLCCFYVLKTKTIPFFKKHLALPRYTLITCLLLFTIAVQSQTIKYVTVNGAGTKDGSSWSNASDNLQKTISLSDENTEVWIAKGIYTPKVAPSPNKNSQDRNNTFGLKKGVKLYGGFSGAETSFGQRNIVINETILSGNLGGGNFAHHVVLIHALEDNENYYLNGLTISDGKCDDMGYYNISEEISSSISVNDQVKDKYPDWYVSMTESPYYNWVDLGLKATGIGKLPGIVQTPGGGAVWVQVLNTSYPKNKGGGIYNIKGVLKLEYVTFKNNSGILGAAVSTELGGKTTITDCTFINNNAINNGGAVVSTKSSLTIERGTFEDNSALLGGAIVDDNGKLFSISGVTFTNNKANSSGALVGYGGAIFFEKLTSVNSSIRTINDCTFNNNIAEVAGAIFAGENISNLKITNSKFNNNEALKVASNTLTGGGGAITLQKTINSEITSNTFKNNKASKGIGGACVLDEVNGVILSGNTFSENTSLLGGALCLLKNKSTTTLTGNTFTKNSVTISSNYSSSGYGGAITSYKDNDVQVTGKNVFTENTATIQGGAIYFETSTGNSIINDNTFNKNSSSKNGGALYAVAVPENTACKLTLSKNVFENNTAIERGGGVYLINALTTQVFDNSFIGNKSYIGAAIDIESSAKTLFYNNKVINNVGTTTSEGAASGIVTAYAGINKFYNNVFTGNNVFTTIFFANATVEFVNNTVWKEVTYNGIYIFSKNVKIHNNILVDIAGPNAFLADVKNNVFKYDPDFIGKNNNVQERYLYFADEANNDFNLTGCSPFLNKGDNSSYLEEYSTKDILGNTRKVNGIDIGAYENILGVSGKTVPTVVATQSFCNAATVNNLQATGTTIKWYSQSSGGSPLDNNLDLVSGNTYYASQTVNNCESERASVIVSVSSTTAPTAQSPQNFIIGQQGAKIVVSGSNLKWYTQAIGGTSSTILPALNMSSENSITYWVTQTNANNCESTRTKIVVNVTKIPLTVKAIAKTKVFDGLVYPNANHTVTYSGFESGDNIANSITGTLAFSGNATVATEPGVYTITPKGISSTKYTVLFEDGTLEIKSNLILTDNILYVNLNGNGDGTSWNNALSNLEVALTRAANINAIHTDNNDPKKVKKIFVAKGTYQLASGKSYIMPENIEIYGGFDPGNGITNLTHQRITDNLNTGSVLRGNNSSVIKNDDNSLTSTSVLNGFTITNGYANNGGGIYNKKASPKFENCILKINNATANGGAVYNENANATWINCLIISNTAPNGASIYNNASSPILLNTTIADNTGAQGATMYNENGSTPRIVNTISVKNSSDIINNVGNTSYENSLIQGVNGITKSTNVFDINYTLLTNSPALNTGQNNPASLALPAKDLKGKSRIINSTIDMGVFERNKTQTITAISITKEYGDAPFTHGTASSGLPLEYVSSSNTAIAKIEDGKIKVVGTGTTTITVSQSGNNIEYDAASATFILTVNKKTLTVRADNKNKIQDNLVFTGFSVTYSGFESGDSEANSLSGSLAFSGNATIATEAGIYKIIPQGISSTKYTVLFEDGTLEIKSNLILTDNILYVNPNGSGDGTSWNNALSNLEVALTRAANINAIHTDNNDPKKVKKIFVAKGTYQLASGKSYIMPKNIEIYGGFDPANGITNLTHQRITDNLNTGSILRGNNSSVIKNYDNSLTSTSVLNGFTITNGSANNGGGIYNKKASPKFENCILKINNATANGGAVYNENANTTWINCLIISNTAPNGASIYNNASSPILLNTTIADNTGAQGATMYNENGSTPRIVNTISVKNSSDIVNNVGNASYENSLIQGVNGITQSTNVFDINYTLLTNSPALNTGQNNPASLALPAKDLKGKSRIINSITDMGVFERNKTQTIVAVNITKKYGDAPFTHGTASSGSPLEYVSSNAAIAKIEDGKIQVVGVGTAIITVNQSGNNAEYDAASTTFIITAEKRTLTVSADNKVKLQDGSVFTGFTVTYSGFVFDDIPFNSLSGNVNYAGNAITATAIGNNYVIIPSGYTSSKYDIVYTNGILTIEPDITLTDGTLYVKKGATGNGTSWSNALGEVRDALDIATIINSSVTTATKIFVSVGQYTPNSGQSFKMLKNVNMYGGFDPDNGITTLSHKRKFAQSILVGNSNTVIKNDNNGLTNDDIIDGFTIGSSSSNNVSQGGGIYNRNSSPTIVNCIIRDNAMYQFNYNITTYGGGMFNDNSSPILINCIIKNNTVGVDGSQSFRLGFGSAMYNVNISNPKLYNCTITENRSKSQNNGNATAIVNDANSTTSLYNSIYMNNNIGVPSGITLYNSIFQKDGTIIEGLYNNSVTVTLDAIFKVNSIALKEDSFAKDKGNNTYYTFNSLSAYDISGYNRTVGTIDVGAEELRTVQTIIASNITKNYGDLPFTNGTASSGLPLEYISSSDNSIAKIEDGKINLVGNGTATISVKQPGDDSQYAPASSSFTVTVNKKELIVSADNKVKVKDNFVFNGFTVTYDGLVNGDTPQNSLSGNLTFSGTAVTATNLGSGYVVTPSGFTSSKYNITYNNGSLRIESDVVLTDGTLYVKKGATGNGTSWTDALGELADALVIAKSLNSSSTPGVTPATKIFVAKGSYTPKYSARDNTNFIDEGRDNSFLVLDGVKLYGGFDGAIANESLIDRKIQENKTILDGASVINHIITVANATGNNEIDGFTISKGAAANAGYGTEGTVTINGKLVTREYGGGLRVHSSNVIIKNCVISENSSGHRAGGVYITDQSNVTLYNTLFYGNSAYHFGGTGSSMGINDANVKIVNATFGDNSTHIATYGASTLEVLNSIFGTNGVNTEINRIAGTVTIKNSLLSKAQSFYSAMTLANNSYEQPADFIDVNANNFALKTSSVAVDKGSNAFYNVGIAGNKDLSGISRYFNTIVDMGCYESKLPQIITATALTKTYGEVDFIHPMATVNSSLPLTFTNSSDVTVATIINGMIRILKAGTTTITITQVGNENYAPLEKTFVLTVGKATLTVKANDKTKFASNTAMPTANYDVSYTGFVNGDDSSKLAGTLLYSGNAISKTEIGIYKDGITPSGLTSGNYSFVYQNGTLKILPNTILIDNTLYVKQGATAGGDGSSWQLALNDLSLGLRYASILNSATPNTVNKIFVAKGSYTPKYSARDNTNFIDEGRDNSFLVLDGVKLYGGFDGAIANESLIDRKIQENKTILDGASVINHIITVANATGNNEIDGFTISKGAAANAGYGTEGTVTINGKLVTREYGGGLRVHSSNVIIKNCVISENSSGHRAGGVYITDQSNVTLYNTLFYGNSAYHFGATGSSMGINDANVKIVNATFGDNSTHIATYGASTLEVLNSIFGTNGVNTEINRIAGTVTIKNSLLSKAQSFYSAMTLANNSYEQPADFIDVNANNFALKSISVAIDKGDNTLYNSAIAGNKDFENNSRFLNTIIDMGCYESKLLQTIDITNITKKYTDPAFVIGNASSSLPLTYSSGTKTVAYITKDNKIEIVGVGQTIITVTQSGDEIYGFASKSFILTVEKGDVIATLDPETYTYDGSKKYLNVTGLPTGTTVYYEDNGQIEAGDYVVKAFISGGQYYNDTTISNTLKINKTTLSGILFTPNTFTYNGFNKHPEIAGTLPEGVIVVYSNTQNNAGVYNNVKATISGSNYNDLVLTTSMTIKKGDLSDAISLLEKEEVYDGTIKELSFAGTLPEGVTATYTNNNNINVGAYDVAVNINGGINYNDKQLIAKLIILKGNLDTNAVLVSTTYTYDGSEKSVTIDGTLPNQVTVSYSNNNKKEVGEYKVYAVLSKPNYNDKILEANLIIEPKSLNVIAQGEISKVYNANSVVILKASNFALEGVVNGDTVELNNPFSGELNDKNIGENKAVLVNDLKVSGADAKNYILSSTSLMVNIGKVTPIKLDVSLKGNVSKIYDATTKAVLAGSNFELNGILENEIVTLNNPSLGEYDTKDVGTNKAVTISNLTISGDDASNYILKSQSTSGQIGEISSQAITVTAAAKTKVYGTVDPSLTYVVSPSLEAGDSFTGSLSRAAGTNVGAYGITSTLNNANYAITYVPADFTITAKAITVTAATKTKVYGTVDPSLTYVVSPSLETGDSFTGSLTRAAGENVATYGVSSTLNNTNYAITYVPADFTITAKAITVTADSKTKVYGTVDPSLTYVASPSLETGDSFTGSLSRALGSIVGAYGITSTLSNTNYAITYVPADFTITAKAITVTAAAKTKVYGTVDPSLTYVVSPSLEAGDSFTGSLSRAAGSNVGAYGITSTLNNANYAITYVPANLTITAKAITVTAAAKTKVYGTVDPSLTYVVSPNLETGDSFTGSLTRATGTDIGTYVIASALNNTNYAVTYVPADFTITAKAITVTAAAKTKVYGTVDPSLTYVVSPNLETGDSFTGFLTRATGENVATYGITSTLNNANYAITYVPADFTITAKAITVTAAAKTKVYGTVDPSLTYVVSPSLETGDSFTGSLTRAAGINVGAYGITSTLNNANYAITYVPADFTITAKAITVTAAAKTKVYGTVDPSLTYVASPSLETGDSFTGSLSRALGSNVGAYEITSTLSNTNYAITYVPANLTITAKAITVTAAAKTKVYGTVDPSLTYVVSPNLETGDSFTGSLTRAAGTDIGTYVIASTLNNTNYAVTYVPADFTITAKAITVTAAAKTKVYGTVDPSLTYVVSPSLEAGDSFTGSLSRAAGSNVGAYGITSTLNNTNYAITYVPANLTITKANQTITWNQTVGLGCDAVTTAVLTAASTSGLPISYTSSNINVAAVSNEVLSFTNFGSATITATQLGDGNYNAASVITIPVLRSQPNLIRKHFDNVIFFDNSSDSFKSYTWYKNGMLVPGQTGQYFKESESLNGSYYAVGTKVDGAIITTCPLILSPSIEQEFLKIAPNPVRSNSSYQLITNVTTAKLQSARVTVISMLGKVLTDAAIDKNTLELIAPSVEGIYIVKMTLSNGQYFTKNLLVKN</sequence>
<feature type="domain" description="MBG" evidence="5">
    <location>
        <begin position="1961"/>
        <end position="2039"/>
    </location>
</feature>
<feature type="domain" description="MBG" evidence="5">
    <location>
        <begin position="4587"/>
        <end position="4655"/>
    </location>
</feature>
<feature type="domain" description="MBG" evidence="5">
    <location>
        <begin position="1480"/>
        <end position="1556"/>
    </location>
</feature>
<dbReference type="Pfam" id="PF18676">
    <property type="entry name" value="MBG_2"/>
    <property type="match status" value="15"/>
</dbReference>
<feature type="domain" description="Right handed beta helix" evidence="3">
    <location>
        <begin position="2677"/>
        <end position="2816"/>
    </location>
</feature>
<dbReference type="PANTHER" id="PTHR11319">
    <property type="entry name" value="G PROTEIN-COUPLED RECEPTOR-RELATED"/>
    <property type="match status" value="1"/>
</dbReference>
<feature type="domain" description="YDG" evidence="4">
    <location>
        <begin position="3901"/>
        <end position="3982"/>
    </location>
</feature>
<dbReference type="InterPro" id="IPR012334">
    <property type="entry name" value="Pectin_lyas_fold"/>
</dbReference>
<feature type="domain" description="MBG" evidence="5">
    <location>
        <begin position="3995"/>
        <end position="4063"/>
    </location>
</feature>
<dbReference type="InterPro" id="IPR041248">
    <property type="entry name" value="YDG"/>
</dbReference>
<evidence type="ECO:0000259" key="6">
    <source>
        <dbReference type="Pfam" id="PF19081"/>
    </source>
</evidence>
<keyword evidence="2" id="KW-1133">Transmembrane helix</keyword>
<keyword evidence="8" id="KW-1185">Reference proteome</keyword>
<dbReference type="NCBIfam" id="TIGR04183">
    <property type="entry name" value="Por_Secre_tail"/>
    <property type="match status" value="1"/>
</dbReference>
<feature type="domain" description="YDG" evidence="4">
    <location>
        <begin position="3809"/>
        <end position="3891"/>
    </location>
</feature>
<feature type="transmembrane region" description="Helical" evidence="2">
    <location>
        <begin position="6"/>
        <end position="24"/>
    </location>
</feature>
<evidence type="ECO:0000259" key="5">
    <source>
        <dbReference type="Pfam" id="PF18676"/>
    </source>
</evidence>
<keyword evidence="1" id="KW-0732">Signal</keyword>
<dbReference type="Gene3D" id="2.160.20.10">
    <property type="entry name" value="Single-stranded right-handed beta-helix, Pectin lyase-like"/>
    <property type="match status" value="4"/>
</dbReference>
<dbReference type="RefSeq" id="WP_132112824.1">
    <property type="nucleotide sequence ID" value="NZ_SMFO01000015.1"/>
</dbReference>
<dbReference type="Pfam" id="PF18657">
    <property type="entry name" value="YDG"/>
    <property type="match status" value="2"/>
</dbReference>
<dbReference type="SUPFAM" id="SSF51126">
    <property type="entry name" value="Pectin lyase-like"/>
    <property type="match status" value="7"/>
</dbReference>